<organism evidence="1 2">
    <name type="scientific">Oncorhynchus mykiss</name>
    <name type="common">Rainbow trout</name>
    <name type="synonym">Salmo gairdneri</name>
    <dbReference type="NCBI Taxonomy" id="8022"/>
    <lineage>
        <taxon>Eukaryota</taxon>
        <taxon>Metazoa</taxon>
        <taxon>Chordata</taxon>
        <taxon>Craniata</taxon>
        <taxon>Vertebrata</taxon>
        <taxon>Euteleostomi</taxon>
        <taxon>Actinopterygii</taxon>
        <taxon>Neopterygii</taxon>
        <taxon>Teleostei</taxon>
        <taxon>Protacanthopterygii</taxon>
        <taxon>Salmoniformes</taxon>
        <taxon>Salmonidae</taxon>
        <taxon>Salmoninae</taxon>
        <taxon>Oncorhynchus</taxon>
    </lineage>
</organism>
<reference evidence="1" key="2">
    <citation type="submission" date="2014-03" db="EMBL/GenBank/DDBJ databases">
        <authorList>
            <person name="Genoscope - CEA"/>
        </authorList>
    </citation>
    <scope>NUCLEOTIDE SEQUENCE</scope>
</reference>
<dbReference type="Proteomes" id="UP000193380">
    <property type="component" value="Unassembled WGS sequence"/>
</dbReference>
<evidence type="ECO:0000313" key="1">
    <source>
        <dbReference type="EMBL" id="CDQ61357.1"/>
    </source>
</evidence>
<name>A0A060W2M4_ONCMY</name>
<evidence type="ECO:0000313" key="2">
    <source>
        <dbReference type="Proteomes" id="UP000193380"/>
    </source>
</evidence>
<protein>
    <submittedName>
        <fullName evidence="1">Uncharacterized protein</fullName>
    </submittedName>
</protein>
<dbReference type="PANTHER" id="PTHR47510:SF3">
    <property type="entry name" value="ENDO_EXONUCLEASE_PHOSPHATASE DOMAIN-CONTAINING PROTEIN"/>
    <property type="match status" value="1"/>
</dbReference>
<dbReference type="PaxDb" id="8022-A0A060W2M4"/>
<sequence>MINESWCDHNNIQELKSFSGDFNKANLKTRLHKFDQHIECATQAGRILDHCYSNFCNAYKALPRLPFGKSDQDSILLLPTYRQKLKQETPVLRSVKRWSRPIRFHTSRLLRSHMFRIASDNNIDVYADSVSKLITKCIGDVVPTETIKTFPNQKLWIDGSIRAKLKAQTTVFNHSKATGNMTEYKQCSYSLLKAIKHAKRQQSRVAMQWLSMWQGLQSITDYKKKISHVADTDILLPGNLNNLFARFEDNAVPLTQPATKTCGLSFTAANTASLAVSSEHVQTSWLVCLRIYSINPYPGLLFPHASRGPPLFLFPRKLR</sequence>
<dbReference type="AlphaFoldDB" id="A0A060W2M4"/>
<gene>
    <name evidence="1" type="ORF">GSONMT00065085001</name>
</gene>
<reference evidence="1" key="1">
    <citation type="journal article" date="2014" name="Nat. Commun.">
        <title>The rainbow trout genome provides novel insights into evolution after whole-genome duplication in vertebrates.</title>
        <authorList>
            <person name="Berthelot C."/>
            <person name="Brunet F."/>
            <person name="Chalopin D."/>
            <person name="Juanchich A."/>
            <person name="Bernard M."/>
            <person name="Noel B."/>
            <person name="Bento P."/>
            <person name="Da Silva C."/>
            <person name="Labadie K."/>
            <person name="Alberti A."/>
            <person name="Aury J.M."/>
            <person name="Louis A."/>
            <person name="Dehais P."/>
            <person name="Bardou P."/>
            <person name="Montfort J."/>
            <person name="Klopp C."/>
            <person name="Cabau C."/>
            <person name="Gaspin C."/>
            <person name="Thorgaard G.H."/>
            <person name="Boussaha M."/>
            <person name="Quillet E."/>
            <person name="Guyomard R."/>
            <person name="Galiana D."/>
            <person name="Bobe J."/>
            <person name="Volff J.N."/>
            <person name="Genet C."/>
            <person name="Wincker P."/>
            <person name="Jaillon O."/>
            <person name="Roest Crollius H."/>
            <person name="Guiguen Y."/>
        </authorList>
    </citation>
    <scope>NUCLEOTIDE SEQUENCE [LARGE SCALE GENOMIC DNA]</scope>
</reference>
<dbReference type="EMBL" id="FR904378">
    <property type="protein sequence ID" value="CDQ61357.1"/>
    <property type="molecule type" value="Genomic_DNA"/>
</dbReference>
<proteinExistence type="predicted"/>
<accession>A0A060W2M4</accession>
<dbReference type="PANTHER" id="PTHR47510">
    <property type="entry name" value="REVERSE TRANSCRIPTASE DOMAIN-CONTAINING PROTEIN"/>
    <property type="match status" value="1"/>
</dbReference>